<protein>
    <recommendedName>
        <fullName evidence="1">Band 7 domain-containing protein</fullName>
    </recommendedName>
</protein>
<dbReference type="AlphaFoldDB" id="A0AAD9T8H7"/>
<evidence type="ECO:0000259" key="1">
    <source>
        <dbReference type="SMART" id="SM00244"/>
    </source>
</evidence>
<dbReference type="PANTHER" id="PTHR43327">
    <property type="entry name" value="STOMATIN-LIKE PROTEIN 2, MITOCHONDRIAL"/>
    <property type="match status" value="1"/>
</dbReference>
<dbReference type="InterPro" id="IPR036013">
    <property type="entry name" value="Band_7/SPFH_dom_sf"/>
</dbReference>
<gene>
    <name evidence="2" type="ORF">EUGRSUZ_L02775</name>
</gene>
<proteinExistence type="predicted"/>
<dbReference type="Gene3D" id="3.30.479.30">
    <property type="entry name" value="Band 7 domain"/>
    <property type="match status" value="1"/>
</dbReference>
<accession>A0AAD9T8H7</accession>
<dbReference type="Pfam" id="PF01145">
    <property type="entry name" value="Band_7"/>
    <property type="match status" value="1"/>
</dbReference>
<dbReference type="InterPro" id="IPR001107">
    <property type="entry name" value="Band_7"/>
</dbReference>
<dbReference type="Proteomes" id="UP000030711">
    <property type="component" value="Unassembled WGS sequence"/>
</dbReference>
<organism evidence="2 3">
    <name type="scientific">Eucalyptus grandis</name>
    <name type="common">Flooded gum</name>
    <dbReference type="NCBI Taxonomy" id="71139"/>
    <lineage>
        <taxon>Eukaryota</taxon>
        <taxon>Viridiplantae</taxon>
        <taxon>Streptophyta</taxon>
        <taxon>Embryophyta</taxon>
        <taxon>Tracheophyta</taxon>
        <taxon>Spermatophyta</taxon>
        <taxon>Magnoliopsida</taxon>
        <taxon>eudicotyledons</taxon>
        <taxon>Gunneridae</taxon>
        <taxon>Pentapetalae</taxon>
        <taxon>rosids</taxon>
        <taxon>malvids</taxon>
        <taxon>Myrtales</taxon>
        <taxon>Myrtaceae</taxon>
        <taxon>Myrtoideae</taxon>
        <taxon>Eucalypteae</taxon>
        <taxon>Eucalyptus</taxon>
    </lineage>
</organism>
<reference evidence="2 3" key="1">
    <citation type="journal article" date="2014" name="Nature">
        <title>The genome of Eucalyptus grandis.</title>
        <authorList>
            <person name="Myburg A.A."/>
            <person name="Grattapaglia D."/>
            <person name="Tuskan G.A."/>
            <person name="Hellsten U."/>
            <person name="Hayes R.D."/>
            <person name="Grimwood J."/>
            <person name="Jenkins J."/>
            <person name="Lindquist E."/>
            <person name="Tice H."/>
            <person name="Bauer D."/>
            <person name="Goodstein D.M."/>
            <person name="Dubchak I."/>
            <person name="Poliakov A."/>
            <person name="Mizrachi E."/>
            <person name="Kullan A.R."/>
            <person name="Hussey S.G."/>
            <person name="Pinard D."/>
            <person name="van der Merwe K."/>
            <person name="Singh P."/>
            <person name="van Jaarsveld I."/>
            <person name="Silva-Junior O.B."/>
            <person name="Togawa R.C."/>
            <person name="Pappas M.R."/>
            <person name="Faria D.A."/>
            <person name="Sansaloni C.P."/>
            <person name="Petroli C.D."/>
            <person name="Yang X."/>
            <person name="Ranjan P."/>
            <person name="Tschaplinski T.J."/>
            <person name="Ye C.Y."/>
            <person name="Li T."/>
            <person name="Sterck L."/>
            <person name="Vanneste K."/>
            <person name="Murat F."/>
            <person name="Soler M."/>
            <person name="Clemente H.S."/>
            <person name="Saidi N."/>
            <person name="Cassan-Wang H."/>
            <person name="Dunand C."/>
            <person name="Hefer C.A."/>
            <person name="Bornberg-Bauer E."/>
            <person name="Kersting A.R."/>
            <person name="Vining K."/>
            <person name="Amarasinghe V."/>
            <person name="Ranik M."/>
            <person name="Naithani S."/>
            <person name="Elser J."/>
            <person name="Boyd A.E."/>
            <person name="Liston A."/>
            <person name="Spatafora J.W."/>
            <person name="Dharmwardhana P."/>
            <person name="Raja R."/>
            <person name="Sullivan C."/>
            <person name="Romanel E."/>
            <person name="Alves-Ferreira M."/>
            <person name="Kulheim C."/>
            <person name="Foley W."/>
            <person name="Carocha V."/>
            <person name="Paiva J."/>
            <person name="Kudrna D."/>
            <person name="Brommonschenkel S.H."/>
            <person name="Pasquali G."/>
            <person name="Byrne M."/>
            <person name="Rigault P."/>
            <person name="Tibbits J."/>
            <person name="Spokevicius A."/>
            <person name="Jones R.C."/>
            <person name="Steane D.A."/>
            <person name="Vaillancourt R.E."/>
            <person name="Potts B.M."/>
            <person name="Joubert F."/>
            <person name="Barry K."/>
            <person name="Pappas G.J."/>
            <person name="Strauss S.H."/>
            <person name="Jaiswal P."/>
            <person name="Grima-Pettenati J."/>
            <person name="Salse J."/>
            <person name="Van de Peer Y."/>
            <person name="Rokhsar D.S."/>
            <person name="Schmutz J."/>
        </authorList>
    </citation>
    <scope>NUCLEOTIDE SEQUENCE [LARGE SCALE GENOMIC DNA]</scope>
    <source>
        <strain evidence="3">cv. BRASUZ1</strain>
        <tissue evidence="2">Leaf extractions</tissue>
    </source>
</reference>
<dbReference type="SMART" id="SM00244">
    <property type="entry name" value="PHB"/>
    <property type="match status" value="1"/>
</dbReference>
<sequence length="248" mass="28338">MGNLCCIQVDESTVAIKERFGKFEEVLEPGCHFLPWILGYQRAGNLSLRLQQLDVNCKAKTKDNVFINVVAFVQYRALADKAYDAFYKLSDVRSRIQTNVIHVIRAGVAKLNLGDAYERKNEIDKAVKDELGKAMSDYGYEIVKTLIVGIELDGLVKLVMKEKYAANMKAEGEMFRQIMRAEGDAELKYLSGLVSVLGFSENNMSAVPSSLARKKYFPEESRKKYFPEESRMKYFPEDSRMKYFPEES</sequence>
<dbReference type="InterPro" id="IPR050710">
    <property type="entry name" value="Band7/mec-2_domain"/>
</dbReference>
<dbReference type="EMBL" id="MU849581">
    <property type="protein sequence ID" value="KAK2631537.1"/>
    <property type="molecule type" value="Genomic_DNA"/>
</dbReference>
<dbReference type="SUPFAM" id="SSF117892">
    <property type="entry name" value="Band 7/SPFH domain"/>
    <property type="match status" value="1"/>
</dbReference>
<keyword evidence="3" id="KW-1185">Reference proteome</keyword>
<name>A0AAD9T8H7_EUCGR</name>
<dbReference type="PANTHER" id="PTHR43327:SF36">
    <property type="entry name" value="HYPERSENSITIVE-INDUCED RESPONSE PROTEIN 1"/>
    <property type="match status" value="1"/>
</dbReference>
<comment type="caution">
    <text evidence="2">The sequence shown here is derived from an EMBL/GenBank/DDBJ whole genome shotgun (WGS) entry which is preliminary data.</text>
</comment>
<feature type="domain" description="Band 7" evidence="1">
    <location>
        <begin position="4"/>
        <end position="164"/>
    </location>
</feature>
<evidence type="ECO:0000313" key="2">
    <source>
        <dbReference type="EMBL" id="KAK2631537.1"/>
    </source>
</evidence>
<evidence type="ECO:0000313" key="3">
    <source>
        <dbReference type="Proteomes" id="UP000030711"/>
    </source>
</evidence>